<dbReference type="AlphaFoldDB" id="A0AAE3DQK1"/>
<dbReference type="Gene3D" id="3.30.450.150">
    <property type="entry name" value="Haem-degrading domain"/>
    <property type="match status" value="1"/>
</dbReference>
<dbReference type="InterPro" id="IPR038084">
    <property type="entry name" value="PduO/GlcC-like_sf"/>
</dbReference>
<dbReference type="PIRSF" id="PIRSF008757">
    <property type="entry name" value="UCP008757"/>
    <property type="match status" value="1"/>
</dbReference>
<dbReference type="PANTHER" id="PTHR28255:SF1">
    <property type="entry name" value="UPF0303 PROTEIN YBR137W"/>
    <property type="match status" value="1"/>
</dbReference>
<dbReference type="EMBL" id="JAJEPR010000004">
    <property type="protein sequence ID" value="MCC2188811.1"/>
    <property type="molecule type" value="Genomic_DNA"/>
</dbReference>
<dbReference type="NCBIfam" id="NF002696">
    <property type="entry name" value="PRK02487.1-5"/>
    <property type="match status" value="1"/>
</dbReference>
<evidence type="ECO:0000313" key="2">
    <source>
        <dbReference type="Proteomes" id="UP001197875"/>
    </source>
</evidence>
<protein>
    <submittedName>
        <fullName evidence="1">Heme-degrading domain-containing protein</fullName>
    </submittedName>
</protein>
<dbReference type="InterPro" id="IPR010371">
    <property type="entry name" value="YBR137W-like"/>
</dbReference>
<keyword evidence="2" id="KW-1185">Reference proteome</keyword>
<gene>
    <name evidence="1" type="ORF">LKD71_03060</name>
</gene>
<proteinExistence type="predicted"/>
<reference evidence="1 2" key="1">
    <citation type="submission" date="2021-10" db="EMBL/GenBank/DDBJ databases">
        <title>Anaerobic single-cell dispensing facilitates the cultivation of human gut bacteria.</title>
        <authorList>
            <person name="Afrizal A."/>
        </authorList>
    </citation>
    <scope>NUCLEOTIDE SEQUENCE [LARGE SCALE GENOMIC DNA]</scope>
    <source>
        <strain evidence="1 2">CLA-AA-H277</strain>
    </source>
</reference>
<dbReference type="InterPro" id="IPR005624">
    <property type="entry name" value="PduO/GlcC-like"/>
</dbReference>
<dbReference type="Proteomes" id="UP001197875">
    <property type="component" value="Unassembled WGS sequence"/>
</dbReference>
<comment type="caution">
    <text evidence="1">The sequence shown here is derived from an EMBL/GenBank/DDBJ whole genome shotgun (WGS) entry which is preliminary data.</text>
</comment>
<dbReference type="Pfam" id="PF03928">
    <property type="entry name" value="HbpS-like"/>
    <property type="match status" value="1"/>
</dbReference>
<sequence length="167" mass="19303">MTVEELIAMLEMQEEILQFNHFTNEDAWELGNIMVAEARRRKMPVVISIRLNNGYTVFQYAGDGTNLHNENWLRRKFNTVKTLEKSSLYTYMLLRKNEETMENLFLDEKEYACCGGGFPVRVEEVGVIGAILVSGLDHVSDHDFIVKCVSRYLHIDEVPRIRGDILS</sequence>
<accession>A0AAE3DQK1</accession>
<dbReference type="RefSeq" id="WP_227614296.1">
    <property type="nucleotide sequence ID" value="NZ_JAJEPR010000004.1"/>
</dbReference>
<name>A0AAE3DQK1_9FIRM</name>
<organism evidence="1 2">
    <name type="scientific">Fusicatenibacter faecihominis</name>
    <dbReference type="NCBI Taxonomy" id="2881276"/>
    <lineage>
        <taxon>Bacteria</taxon>
        <taxon>Bacillati</taxon>
        <taxon>Bacillota</taxon>
        <taxon>Clostridia</taxon>
        <taxon>Lachnospirales</taxon>
        <taxon>Lachnospiraceae</taxon>
        <taxon>Fusicatenibacter</taxon>
    </lineage>
</organism>
<dbReference type="SUPFAM" id="SSF143744">
    <property type="entry name" value="GlcG-like"/>
    <property type="match status" value="1"/>
</dbReference>
<dbReference type="PANTHER" id="PTHR28255">
    <property type="match status" value="1"/>
</dbReference>
<evidence type="ECO:0000313" key="1">
    <source>
        <dbReference type="EMBL" id="MCC2188811.1"/>
    </source>
</evidence>